<dbReference type="EMBL" id="AGZD01000007">
    <property type="protein sequence ID" value="EKB55169.1"/>
    <property type="molecule type" value="Genomic_DNA"/>
</dbReference>
<accession>K1MGL4</accession>
<organism evidence="2 3">
    <name type="scientific">Facklamia hominis CCUG 36813</name>
    <dbReference type="NCBI Taxonomy" id="883111"/>
    <lineage>
        <taxon>Bacteria</taxon>
        <taxon>Bacillati</taxon>
        <taxon>Bacillota</taxon>
        <taxon>Bacilli</taxon>
        <taxon>Lactobacillales</taxon>
        <taxon>Aerococcaceae</taxon>
        <taxon>Facklamia</taxon>
    </lineage>
</organism>
<reference evidence="2 3" key="1">
    <citation type="submission" date="2012-07" db="EMBL/GenBank/DDBJ databases">
        <title>The Genome Sequence of Facklamia hominis CCUG 36813.</title>
        <authorList>
            <consortium name="The Broad Institute Genome Sequencing Platform"/>
            <person name="Earl A."/>
            <person name="Ward D."/>
            <person name="Feldgarden M."/>
            <person name="Gevers D."/>
            <person name="Huys G."/>
            <person name="Walker B."/>
            <person name="Young S.K."/>
            <person name="Zeng Q."/>
            <person name="Gargeya S."/>
            <person name="Fitzgerald M."/>
            <person name="Haas B."/>
            <person name="Abouelleil A."/>
            <person name="Alvarado L."/>
            <person name="Arachchi H.M."/>
            <person name="Berlin A.M."/>
            <person name="Chapman S.B."/>
            <person name="Goldberg J."/>
            <person name="Griggs A."/>
            <person name="Gujja S."/>
            <person name="Hansen M."/>
            <person name="Howarth C."/>
            <person name="Imamovic A."/>
            <person name="Larimer J."/>
            <person name="McCowen C."/>
            <person name="Montmayeur A."/>
            <person name="Murphy C."/>
            <person name="Neiman D."/>
            <person name="Pearson M."/>
            <person name="Priest M."/>
            <person name="Roberts A."/>
            <person name="Saif S."/>
            <person name="Shea T."/>
            <person name="Sisk P."/>
            <person name="Sykes S."/>
            <person name="Wortman J."/>
            <person name="Nusbaum C."/>
            <person name="Birren B."/>
        </authorList>
    </citation>
    <scope>NUCLEOTIDE SEQUENCE [LARGE SCALE GENOMIC DNA]</scope>
    <source>
        <strain evidence="2 3">CCUG 36813</strain>
    </source>
</reference>
<dbReference type="Proteomes" id="UP000004465">
    <property type="component" value="Unassembled WGS sequence"/>
</dbReference>
<dbReference type="AlphaFoldDB" id="K1MGL4"/>
<keyword evidence="1" id="KW-1133">Transmembrane helix</keyword>
<name>K1MGL4_9LACT</name>
<feature type="transmembrane region" description="Helical" evidence="1">
    <location>
        <begin position="12"/>
        <end position="32"/>
    </location>
</feature>
<proteinExistence type="predicted"/>
<gene>
    <name evidence="2" type="ORF">HMPREF9706_01359</name>
</gene>
<dbReference type="OrthoDB" id="1693103at2"/>
<evidence type="ECO:0000313" key="3">
    <source>
        <dbReference type="Proteomes" id="UP000004465"/>
    </source>
</evidence>
<dbReference type="PATRIC" id="fig|883111.3.peg.1372"/>
<feature type="transmembrane region" description="Helical" evidence="1">
    <location>
        <begin position="38"/>
        <end position="60"/>
    </location>
</feature>
<keyword evidence="3" id="KW-1185">Reference proteome</keyword>
<keyword evidence="1" id="KW-0812">Transmembrane</keyword>
<comment type="caution">
    <text evidence="2">The sequence shown here is derived from an EMBL/GenBank/DDBJ whole genome shotgun (WGS) entry which is preliminary data.</text>
</comment>
<keyword evidence="1" id="KW-0472">Membrane</keyword>
<dbReference type="RefSeq" id="WP_006908669.1">
    <property type="nucleotide sequence ID" value="NZ_JH932292.1"/>
</dbReference>
<dbReference type="HOGENOM" id="CLU_189040_0_0_9"/>
<evidence type="ECO:0000313" key="2">
    <source>
        <dbReference type="EMBL" id="EKB55169.1"/>
    </source>
</evidence>
<dbReference type="STRING" id="883111.HMPREF9706_01359"/>
<evidence type="ECO:0000256" key="1">
    <source>
        <dbReference type="SAM" id="Phobius"/>
    </source>
</evidence>
<sequence>MKSANKWSRGLFILGILTLLLATLIPIDWLTISSGLRPMGLVLIFICPLIGSVGMICAIIARKKWLILGHGLLILAFPIGMGLVSWLNAK</sequence>
<protein>
    <submittedName>
        <fullName evidence="2">Uncharacterized protein</fullName>
    </submittedName>
</protein>
<feature type="transmembrane region" description="Helical" evidence="1">
    <location>
        <begin position="67"/>
        <end position="87"/>
    </location>
</feature>